<organism evidence="2">
    <name type="scientific">marine sediment metagenome</name>
    <dbReference type="NCBI Taxonomy" id="412755"/>
    <lineage>
        <taxon>unclassified sequences</taxon>
        <taxon>metagenomes</taxon>
        <taxon>ecological metagenomes</taxon>
    </lineage>
</organism>
<dbReference type="PANTHER" id="PTHR13754:SF13">
    <property type="entry name" value="METALLO-BETA-LACTAMASE SUPERFAMILY PROTEIN (AFU_ORTHOLOGUE AFUA_3G07630)"/>
    <property type="match status" value="1"/>
</dbReference>
<name>X0W475_9ZZZZ</name>
<dbReference type="InterPro" id="IPR041712">
    <property type="entry name" value="DHPS-like_MBL-fold"/>
</dbReference>
<evidence type="ECO:0000313" key="2">
    <source>
        <dbReference type="EMBL" id="GAG07491.1"/>
    </source>
</evidence>
<feature type="non-terminal residue" evidence="2">
    <location>
        <position position="270"/>
    </location>
</feature>
<comment type="caution">
    <text evidence="2">The sequence shown here is derived from an EMBL/GenBank/DDBJ whole genome shotgun (WGS) entry which is preliminary data.</text>
</comment>
<dbReference type="InterPro" id="IPR001279">
    <property type="entry name" value="Metallo-B-lactamas"/>
</dbReference>
<dbReference type="SUPFAM" id="SSF56281">
    <property type="entry name" value="Metallo-hydrolase/oxidoreductase"/>
    <property type="match status" value="1"/>
</dbReference>
<dbReference type="Gene3D" id="3.60.15.10">
    <property type="entry name" value="Ribonuclease Z/Hydroxyacylglutathione hydrolase-like"/>
    <property type="match status" value="1"/>
</dbReference>
<dbReference type="AlphaFoldDB" id="X0W475"/>
<sequence length="270" mass="30005">PLSDHYWIDVKIIKDLRKNAVGIAHQKESLSPNDVKLQILYDNNPYVDDLQTDSGFSCLIKIKNRTLLFDAGRIGKILMSNIEKLEINPADIEKIVISHNHSDHICGLPVLLKECNKPEVYIVKAMANNVSGCAQGLIDESIKSAEKHASKVIKTTEPLKICDNVYTTGVMGDRIPEQALIIQTDAGLIVITGCAHPGVVELTRMAKELLKQDVLLVIGGFHLMGKQPEEIQKVVTDISNLTHHIAPSHCTGDVARELFKRTFEKKYIKV</sequence>
<feature type="domain" description="Metallo-beta-lactamase" evidence="1">
    <location>
        <begin position="54"/>
        <end position="249"/>
    </location>
</feature>
<accession>X0W475</accession>
<dbReference type="SMART" id="SM00849">
    <property type="entry name" value="Lactamase_B"/>
    <property type="match status" value="1"/>
</dbReference>
<protein>
    <recommendedName>
        <fullName evidence="1">Metallo-beta-lactamase domain-containing protein</fullName>
    </recommendedName>
</protein>
<dbReference type="EMBL" id="BARS01023090">
    <property type="protein sequence ID" value="GAG07491.1"/>
    <property type="molecule type" value="Genomic_DNA"/>
</dbReference>
<proteinExistence type="predicted"/>
<evidence type="ECO:0000259" key="1">
    <source>
        <dbReference type="SMART" id="SM00849"/>
    </source>
</evidence>
<gene>
    <name evidence="2" type="ORF">S01H1_36809</name>
</gene>
<dbReference type="PANTHER" id="PTHR13754">
    <property type="entry name" value="METALLO-BETA-LACTAMASE SUPERFAMILY PROTEIN"/>
    <property type="match status" value="1"/>
</dbReference>
<dbReference type="GO" id="GO:0016740">
    <property type="term" value="F:transferase activity"/>
    <property type="evidence" value="ECO:0007669"/>
    <property type="project" value="TreeGrafter"/>
</dbReference>
<dbReference type="InterPro" id="IPR036866">
    <property type="entry name" value="RibonucZ/Hydroxyglut_hydro"/>
</dbReference>
<reference evidence="2" key="1">
    <citation type="journal article" date="2014" name="Front. Microbiol.">
        <title>High frequency of phylogenetically diverse reductive dehalogenase-homologous genes in deep subseafloor sedimentary metagenomes.</title>
        <authorList>
            <person name="Kawai M."/>
            <person name="Futagami T."/>
            <person name="Toyoda A."/>
            <person name="Takaki Y."/>
            <person name="Nishi S."/>
            <person name="Hori S."/>
            <person name="Arai W."/>
            <person name="Tsubouchi T."/>
            <person name="Morono Y."/>
            <person name="Uchiyama I."/>
            <person name="Ito T."/>
            <person name="Fujiyama A."/>
            <person name="Inagaki F."/>
            <person name="Takami H."/>
        </authorList>
    </citation>
    <scope>NUCLEOTIDE SEQUENCE</scope>
    <source>
        <strain evidence="2">Expedition CK06-06</strain>
    </source>
</reference>
<dbReference type="InterPro" id="IPR052926">
    <property type="entry name" value="Metallo-beta-lactamase_dom"/>
</dbReference>
<feature type="non-terminal residue" evidence="2">
    <location>
        <position position="1"/>
    </location>
</feature>
<dbReference type="Pfam" id="PF00753">
    <property type="entry name" value="Lactamase_B"/>
    <property type="match status" value="1"/>
</dbReference>
<dbReference type="CDD" id="cd07713">
    <property type="entry name" value="DHPS-like_MBL-fold"/>
    <property type="match status" value="1"/>
</dbReference>